<dbReference type="PANTHER" id="PTHR30524">
    <property type="entry name" value="MANNITOL-1-PHOSPHATE 5-DEHYDROGENASE"/>
    <property type="match status" value="1"/>
</dbReference>
<dbReference type="GO" id="GO:0019592">
    <property type="term" value="P:mannitol catabolic process"/>
    <property type="evidence" value="ECO:0007669"/>
    <property type="project" value="TreeGrafter"/>
</dbReference>
<proteinExistence type="inferred from homology"/>
<dbReference type="GO" id="GO:0008926">
    <property type="term" value="F:mannitol-1-phosphate 5-dehydrogenase activity"/>
    <property type="evidence" value="ECO:0007669"/>
    <property type="project" value="UniProtKB-UniRule"/>
</dbReference>
<dbReference type="SUPFAM" id="SSF48179">
    <property type="entry name" value="6-phosphogluconate dehydrogenase C-terminal domain-like"/>
    <property type="match status" value="1"/>
</dbReference>
<name>A0A859FHI1_9BACI</name>
<dbReference type="InterPro" id="IPR013131">
    <property type="entry name" value="Mannitol_DH_N"/>
</dbReference>
<dbReference type="HAMAP" id="MF_00196">
    <property type="entry name" value="Mannitol_dehydrog"/>
    <property type="match status" value="1"/>
</dbReference>
<evidence type="ECO:0000256" key="1">
    <source>
        <dbReference type="ARBA" id="ARBA00006541"/>
    </source>
</evidence>
<dbReference type="InterPro" id="IPR013118">
    <property type="entry name" value="Mannitol_DH_C"/>
</dbReference>
<protein>
    <recommendedName>
        <fullName evidence="3 7">Mannitol-1-phosphate 5-dehydrogenase</fullName>
        <ecNumber evidence="2 7">1.1.1.17</ecNumber>
    </recommendedName>
</protein>
<dbReference type="EMBL" id="CP041372">
    <property type="protein sequence ID" value="QKS72569.1"/>
    <property type="molecule type" value="Genomic_DNA"/>
</dbReference>
<evidence type="ECO:0000313" key="11">
    <source>
        <dbReference type="Proteomes" id="UP000318138"/>
    </source>
</evidence>
<dbReference type="SUPFAM" id="SSF51735">
    <property type="entry name" value="NAD(P)-binding Rossmann-fold domains"/>
    <property type="match status" value="1"/>
</dbReference>
<dbReference type="NCBIfam" id="NF002652">
    <property type="entry name" value="PRK02318.2-5"/>
    <property type="match status" value="1"/>
</dbReference>
<dbReference type="Gene3D" id="1.10.1040.10">
    <property type="entry name" value="N-(1-d-carboxylethyl)-l-norvaline Dehydrogenase, domain 2"/>
    <property type="match status" value="1"/>
</dbReference>
<dbReference type="Proteomes" id="UP000318138">
    <property type="component" value="Chromosome"/>
</dbReference>
<comment type="catalytic activity">
    <reaction evidence="6 7">
        <text>D-mannitol 1-phosphate + NAD(+) = beta-D-fructose 6-phosphate + NADH + H(+)</text>
        <dbReference type="Rhea" id="RHEA:19661"/>
        <dbReference type="ChEBI" id="CHEBI:15378"/>
        <dbReference type="ChEBI" id="CHEBI:57540"/>
        <dbReference type="ChEBI" id="CHEBI:57634"/>
        <dbReference type="ChEBI" id="CHEBI:57945"/>
        <dbReference type="ChEBI" id="CHEBI:61381"/>
        <dbReference type="EC" id="1.1.1.17"/>
    </reaction>
</comment>
<dbReference type="AlphaFoldDB" id="A0A859FHI1"/>
<dbReference type="RefSeq" id="WP_176010544.1">
    <property type="nucleotide sequence ID" value="NZ_CP041372.2"/>
</dbReference>
<evidence type="ECO:0000256" key="3">
    <source>
        <dbReference type="ARBA" id="ARBA00016219"/>
    </source>
</evidence>
<organism evidence="10 11">
    <name type="scientific">Paenalkalicoccus suaedae</name>
    <dbReference type="NCBI Taxonomy" id="2592382"/>
    <lineage>
        <taxon>Bacteria</taxon>
        <taxon>Bacillati</taxon>
        <taxon>Bacillota</taxon>
        <taxon>Bacilli</taxon>
        <taxon>Bacillales</taxon>
        <taxon>Bacillaceae</taxon>
        <taxon>Paenalkalicoccus</taxon>
    </lineage>
</organism>
<evidence type="ECO:0000256" key="4">
    <source>
        <dbReference type="ARBA" id="ARBA00023002"/>
    </source>
</evidence>
<evidence type="ECO:0000259" key="9">
    <source>
        <dbReference type="Pfam" id="PF08125"/>
    </source>
</evidence>
<keyword evidence="4 7" id="KW-0560">Oxidoreductase</keyword>
<evidence type="ECO:0000259" key="8">
    <source>
        <dbReference type="Pfam" id="PF01232"/>
    </source>
</evidence>
<comment type="caution">
    <text evidence="7">Lacks conserved residue(s) required for the propagation of feature annotation.</text>
</comment>
<dbReference type="PANTHER" id="PTHR30524:SF0">
    <property type="entry name" value="ALTRONATE OXIDOREDUCTASE-RELATED"/>
    <property type="match status" value="1"/>
</dbReference>
<dbReference type="InterPro" id="IPR008927">
    <property type="entry name" value="6-PGluconate_DH-like_C_sf"/>
</dbReference>
<reference evidence="11" key="1">
    <citation type="submission" date="2019-07" db="EMBL/GenBank/DDBJ databases">
        <title>Bacillus alkalisoli sp. nov. isolated from saline soil.</title>
        <authorList>
            <person name="Sun J.-Q."/>
            <person name="Xu L."/>
        </authorList>
    </citation>
    <scope>NUCLEOTIDE SEQUENCE [LARGE SCALE GENOMIC DNA]</scope>
    <source>
        <strain evidence="11">M4U3P1</strain>
    </source>
</reference>
<dbReference type="InterPro" id="IPR013328">
    <property type="entry name" value="6PGD_dom2"/>
</dbReference>
<evidence type="ECO:0000256" key="6">
    <source>
        <dbReference type="ARBA" id="ARBA00048615"/>
    </source>
</evidence>
<evidence type="ECO:0000256" key="5">
    <source>
        <dbReference type="ARBA" id="ARBA00023027"/>
    </source>
</evidence>
<gene>
    <name evidence="7" type="primary">mtlD</name>
    <name evidence="10" type="ORF">FLK61_38795</name>
</gene>
<sequence length="389" mass="43006">MLALHFGAGNIGKGFIGYVLSKNGYDLCFVDVNQLHIDQINTKRSYDIELLDKTRSKQEVAPAYALNSITQKQDVIDTIARADVITTSVGVDNLTKIAAVLAEGLMKRSAAGKKKLNVFANENAINASSILKEEVYKHVSEKEKEELEAFTSFPNTAVDRLALSSTSEDGDILLVEPFYEWVIDESACMDDGLAPLKGVHYTKSLAPYIDRKLYIVNQGHATTAYLGHLIGYTTIRESLENDDIKTVVMGAMREAATYVSLKHGQDIEELYQFVDVTLTRFTNPNVSDPVSRVGRAPIRKLGANERIVTPALTLIKVGHSVKSLAKSIAAGYLFDVPEDEESAKLQDFIRDNGIEKAVRTFSKIEEKELLTSILNEYTFLKEIADSISS</sequence>
<accession>A0A859FHI1</accession>
<dbReference type="InterPro" id="IPR023028">
    <property type="entry name" value="Mannitol_1_phos_5_DH"/>
</dbReference>
<dbReference type="InterPro" id="IPR000669">
    <property type="entry name" value="Mannitol_DH"/>
</dbReference>
<keyword evidence="5 7" id="KW-0520">NAD</keyword>
<keyword evidence="11" id="KW-1185">Reference proteome</keyword>
<dbReference type="KEGG" id="psua:FLK61_38795"/>
<evidence type="ECO:0000313" key="10">
    <source>
        <dbReference type="EMBL" id="QKS72569.1"/>
    </source>
</evidence>
<dbReference type="GO" id="GO:0005829">
    <property type="term" value="C:cytosol"/>
    <property type="evidence" value="ECO:0007669"/>
    <property type="project" value="TreeGrafter"/>
</dbReference>
<feature type="domain" description="Mannitol dehydrogenase N-terminal" evidence="8">
    <location>
        <begin position="3"/>
        <end position="188"/>
    </location>
</feature>
<dbReference type="PRINTS" id="PR00084">
    <property type="entry name" value="MTLDHDRGNASE"/>
</dbReference>
<dbReference type="InterPro" id="IPR036291">
    <property type="entry name" value="NAD(P)-bd_dom_sf"/>
</dbReference>
<dbReference type="Pfam" id="PF01232">
    <property type="entry name" value="Mannitol_dh"/>
    <property type="match status" value="1"/>
</dbReference>
<evidence type="ECO:0000256" key="2">
    <source>
        <dbReference type="ARBA" id="ARBA00012939"/>
    </source>
</evidence>
<dbReference type="Pfam" id="PF08125">
    <property type="entry name" value="Mannitol_dh_C"/>
    <property type="match status" value="1"/>
</dbReference>
<dbReference type="EC" id="1.1.1.17" evidence="2 7"/>
<dbReference type="Gene3D" id="3.40.50.720">
    <property type="entry name" value="NAD(P)-binding Rossmann-like Domain"/>
    <property type="match status" value="1"/>
</dbReference>
<evidence type="ECO:0000256" key="7">
    <source>
        <dbReference type="HAMAP-Rule" id="MF_00196"/>
    </source>
</evidence>
<feature type="domain" description="Mannitol dehydrogenase C-terminal" evidence="9">
    <location>
        <begin position="205"/>
        <end position="385"/>
    </location>
</feature>
<comment type="similarity">
    <text evidence="1 7">Belongs to the mannitol dehydrogenase family.</text>
</comment>